<dbReference type="Pfam" id="PF19606">
    <property type="entry name" value="DUF6111"/>
    <property type="match status" value="1"/>
</dbReference>
<sequence length="87" mass="9904">MVRFLAFTFLFFLLPFALYAAWRFFKAGVRPGEERWPMIVWLRLAVVGIVAMLASLLVILAYPADEAGGIYRPAHMENGKIVPGRFE</sequence>
<feature type="transmembrane region" description="Helical" evidence="1">
    <location>
        <begin position="36"/>
        <end position="62"/>
    </location>
</feature>
<keyword evidence="1" id="KW-1133">Transmembrane helix</keyword>
<organism evidence="2 3">
    <name type="scientific">Kaistia geumhonensis</name>
    <dbReference type="NCBI Taxonomy" id="410839"/>
    <lineage>
        <taxon>Bacteria</taxon>
        <taxon>Pseudomonadati</taxon>
        <taxon>Pseudomonadota</taxon>
        <taxon>Alphaproteobacteria</taxon>
        <taxon>Hyphomicrobiales</taxon>
        <taxon>Kaistiaceae</taxon>
        <taxon>Kaistia</taxon>
    </lineage>
</organism>
<keyword evidence="1" id="KW-0812">Transmembrane</keyword>
<proteinExistence type="predicted"/>
<dbReference type="InterPro" id="IPR046093">
    <property type="entry name" value="DUF6111"/>
</dbReference>
<keyword evidence="1" id="KW-0472">Membrane</keyword>
<dbReference type="Proteomes" id="UP001223743">
    <property type="component" value="Unassembled WGS sequence"/>
</dbReference>
<protein>
    <submittedName>
        <fullName evidence="2">Multisubunit Na+/H+ antiporter MnhB subunit</fullName>
    </submittedName>
</protein>
<dbReference type="RefSeq" id="WP_266283633.1">
    <property type="nucleotide sequence ID" value="NZ_JAPKNF010000003.1"/>
</dbReference>
<name>A0ABU0MB55_9HYPH</name>
<reference evidence="2 3" key="1">
    <citation type="submission" date="2023-07" db="EMBL/GenBank/DDBJ databases">
        <title>Genomic Encyclopedia of Type Strains, Phase IV (KMG-IV): sequencing the most valuable type-strain genomes for metagenomic binning, comparative biology and taxonomic classification.</title>
        <authorList>
            <person name="Goeker M."/>
        </authorList>
    </citation>
    <scope>NUCLEOTIDE SEQUENCE [LARGE SCALE GENOMIC DNA]</scope>
    <source>
        <strain evidence="2 3">B1-1</strain>
    </source>
</reference>
<comment type="caution">
    <text evidence="2">The sequence shown here is derived from an EMBL/GenBank/DDBJ whole genome shotgun (WGS) entry which is preliminary data.</text>
</comment>
<dbReference type="EMBL" id="JAUSWJ010000001">
    <property type="protein sequence ID" value="MDQ0518202.1"/>
    <property type="molecule type" value="Genomic_DNA"/>
</dbReference>
<keyword evidence="3" id="KW-1185">Reference proteome</keyword>
<accession>A0ABU0MB55</accession>
<evidence type="ECO:0000313" key="2">
    <source>
        <dbReference type="EMBL" id="MDQ0518202.1"/>
    </source>
</evidence>
<evidence type="ECO:0000256" key="1">
    <source>
        <dbReference type="SAM" id="Phobius"/>
    </source>
</evidence>
<evidence type="ECO:0000313" key="3">
    <source>
        <dbReference type="Proteomes" id="UP001223743"/>
    </source>
</evidence>
<gene>
    <name evidence="2" type="ORF">QO015_003815</name>
</gene>